<keyword evidence="1" id="KW-1133">Transmembrane helix</keyword>
<feature type="transmembrane region" description="Helical" evidence="1">
    <location>
        <begin position="97"/>
        <end position="118"/>
    </location>
</feature>
<name>A0A397UPK6_9GLOM</name>
<feature type="transmembrane region" description="Helical" evidence="1">
    <location>
        <begin position="125"/>
        <end position="146"/>
    </location>
</feature>
<proteinExistence type="predicted"/>
<dbReference type="AlphaFoldDB" id="A0A397UPK6"/>
<dbReference type="Proteomes" id="UP000266673">
    <property type="component" value="Unassembled WGS sequence"/>
</dbReference>
<accession>A0A397UPK6</accession>
<evidence type="ECO:0000313" key="3">
    <source>
        <dbReference type="Proteomes" id="UP000266673"/>
    </source>
</evidence>
<protein>
    <submittedName>
        <fullName evidence="2">Uncharacterized protein</fullName>
    </submittedName>
</protein>
<evidence type="ECO:0000313" key="2">
    <source>
        <dbReference type="EMBL" id="RIB12215.1"/>
    </source>
</evidence>
<keyword evidence="1" id="KW-0812">Transmembrane</keyword>
<gene>
    <name evidence="2" type="ORF">C2G38_42740</name>
</gene>
<comment type="caution">
    <text evidence="2">The sequence shown here is derived from an EMBL/GenBank/DDBJ whole genome shotgun (WGS) entry which is preliminary data.</text>
</comment>
<organism evidence="2 3">
    <name type="scientific">Gigaspora rosea</name>
    <dbReference type="NCBI Taxonomy" id="44941"/>
    <lineage>
        <taxon>Eukaryota</taxon>
        <taxon>Fungi</taxon>
        <taxon>Fungi incertae sedis</taxon>
        <taxon>Mucoromycota</taxon>
        <taxon>Glomeromycotina</taxon>
        <taxon>Glomeromycetes</taxon>
        <taxon>Diversisporales</taxon>
        <taxon>Gigasporaceae</taxon>
        <taxon>Gigaspora</taxon>
    </lineage>
</organism>
<dbReference type="EMBL" id="QKWP01001047">
    <property type="protein sequence ID" value="RIB12215.1"/>
    <property type="molecule type" value="Genomic_DNA"/>
</dbReference>
<reference evidence="2 3" key="1">
    <citation type="submission" date="2018-06" db="EMBL/GenBank/DDBJ databases">
        <title>Comparative genomics reveals the genomic features of Rhizophagus irregularis, R. cerebriforme, R. diaphanum and Gigaspora rosea, and their symbiotic lifestyle signature.</title>
        <authorList>
            <person name="Morin E."/>
            <person name="San Clemente H."/>
            <person name="Chen E.C.H."/>
            <person name="De La Providencia I."/>
            <person name="Hainaut M."/>
            <person name="Kuo A."/>
            <person name="Kohler A."/>
            <person name="Murat C."/>
            <person name="Tang N."/>
            <person name="Roy S."/>
            <person name="Loubradou J."/>
            <person name="Henrissat B."/>
            <person name="Grigoriev I.V."/>
            <person name="Corradi N."/>
            <person name="Roux C."/>
            <person name="Martin F.M."/>
        </authorList>
    </citation>
    <scope>NUCLEOTIDE SEQUENCE [LARGE SCALE GENOMIC DNA]</scope>
    <source>
        <strain evidence="2 3">DAOM 194757</strain>
    </source>
</reference>
<keyword evidence="1" id="KW-0472">Membrane</keyword>
<evidence type="ECO:0000256" key="1">
    <source>
        <dbReference type="SAM" id="Phobius"/>
    </source>
</evidence>
<feature type="transmembrane region" description="Helical" evidence="1">
    <location>
        <begin position="158"/>
        <end position="175"/>
    </location>
</feature>
<keyword evidence="3" id="KW-1185">Reference proteome</keyword>
<sequence>MSRLVTLFTSRSLLLFVIEAVPFVKGQLPWPTIPLCFTKYSMGLLVRIIQRSLYGVITCLGYLHMCPRSRITALFQALTQFSYQTVCPIFYFTHFLITLFIHFIFLGLHALLILFFIYFFRLCVLLILLSIYFYFFFLGCVPYSYFSLFSLNNHFFSFFFWLCATIHFLYTFFFLEVHMA</sequence>